<dbReference type="GO" id="GO:0006811">
    <property type="term" value="P:monoatomic ion transport"/>
    <property type="evidence" value="ECO:0007669"/>
    <property type="project" value="UniProtKB-KW"/>
</dbReference>
<dbReference type="PROSITE" id="PS50850">
    <property type="entry name" value="MFS"/>
    <property type="match status" value="1"/>
</dbReference>
<dbReference type="InterPro" id="IPR004156">
    <property type="entry name" value="OATP"/>
</dbReference>
<feature type="transmembrane region" description="Helical" evidence="8">
    <location>
        <begin position="561"/>
        <end position="583"/>
    </location>
</feature>
<feature type="transmembrane region" description="Helical" evidence="8">
    <location>
        <begin position="268"/>
        <end position="290"/>
    </location>
</feature>
<proteinExistence type="inferred from homology"/>
<accession>A0AAD5LHD2</accession>
<keyword evidence="7" id="KW-1015">Disulfide bond</keyword>
<evidence type="ECO:0000256" key="4">
    <source>
        <dbReference type="ARBA" id="ARBA00022692"/>
    </source>
</evidence>
<reference evidence="12 13" key="1">
    <citation type="submission" date="2022-05" db="EMBL/GenBank/DDBJ databases">
        <title>A multi-omics perspective on studying reproductive biology in Daphnia sinensis.</title>
        <authorList>
            <person name="Jia J."/>
        </authorList>
    </citation>
    <scope>NUCLEOTIDE SEQUENCE [LARGE SCALE GENOMIC DNA]</scope>
    <source>
        <strain evidence="12 13">WSL</strain>
    </source>
</reference>
<sequence>MEMANAINNAKSSDPASTADLDDGGGQCGWYCWKPKSLQRLSTSKSFLFWICWAGGFQSFLINGLLNVCVSTIERRYELTSTDSGMIIGCYDIASFLTVLPVSYLGGRKGACKPRWVGYGVLLLGIGSFVFATPHLASGLYQASVKQQVVGTCSLSPSVNASCSTADQLTTLNDGISLQKFKYVFLMAQLIMGAGGAPLYTLGTAFIDENVSHKMQPIYSGVFYGSTMLGPALGYIAGGQLLRLYVDIDKISAKEVGMAPGGSGWVGAWWLGFVIAGTLLCIAAIPLLAFPGELPGAKALAAAKEAEDSKTEHPEEDDEYDSKNDAETTTQDAAISVGQSLRELPTAIKELATRWTFLFICLEQSCEAMLLAGFGAFLPKIIESQFSLSPAMAAVIVGGLVIPCGCGASYTGGYLIKHYRMRPRSILKMSCFWVSLSFIFSLAFMVYCPNQDFAGVTIPYSGKQELNIVSDCNANCSCSLDTYSPVCGIDNIVYYSPCHAGCMSFHETMVDGLKSKSFGVYSNCSCINSPEYKRMKVVDGTEVDVMAARQTCTSSKCSYQLYLFTVLLFIFLALVFANSMPILSATLRSVPHNRRAFALGTQMIIWRLLGAIPGPMIFGLFIDSSCVLWTHTNNDCNGNADNSGSCLIYNNYSFSRAMVGLALVVKGFTFLFAILAWWFYTPPVKTKTAKHVNGGPATSANPEAKTKETYAYDNTVVDRS</sequence>
<feature type="transmembrane region" description="Helical" evidence="8">
    <location>
        <begin position="47"/>
        <end position="66"/>
    </location>
</feature>
<evidence type="ECO:0000256" key="9">
    <source>
        <dbReference type="SAM" id="MobiDB-lite"/>
    </source>
</evidence>
<keyword evidence="13" id="KW-1185">Reference proteome</keyword>
<name>A0AAD5LHD2_9CRUS</name>
<dbReference type="InterPro" id="IPR036259">
    <property type="entry name" value="MFS_trans_sf"/>
</dbReference>
<evidence type="ECO:0000313" key="12">
    <source>
        <dbReference type="EMBL" id="KAI9562328.1"/>
    </source>
</evidence>
<protein>
    <recommendedName>
        <fullName evidence="8">Solute carrier organic anion transporter family member</fullName>
    </recommendedName>
</protein>
<feature type="transmembrane region" description="Helical" evidence="8">
    <location>
        <begin position="183"/>
        <end position="206"/>
    </location>
</feature>
<dbReference type="Pfam" id="PF03137">
    <property type="entry name" value="OATP"/>
    <property type="match status" value="1"/>
</dbReference>
<comment type="similarity">
    <text evidence="2 8">Belongs to the organo anion transporter (TC 2.A.60) family.</text>
</comment>
<keyword evidence="8" id="KW-0813">Transport</keyword>
<dbReference type="GO" id="GO:0015347">
    <property type="term" value="F:sodium-independent organic anion transmembrane transporter activity"/>
    <property type="evidence" value="ECO:0007669"/>
    <property type="project" value="TreeGrafter"/>
</dbReference>
<feature type="domain" description="Major facilitator superfamily (MFS) profile" evidence="10">
    <location>
        <begin position="48"/>
        <end position="685"/>
    </location>
</feature>
<evidence type="ECO:0000259" key="10">
    <source>
        <dbReference type="PROSITE" id="PS50850"/>
    </source>
</evidence>
<keyword evidence="8" id="KW-0406">Ion transport</keyword>
<keyword evidence="5 8" id="KW-1133">Transmembrane helix</keyword>
<feature type="transmembrane region" description="Helical" evidence="8">
    <location>
        <begin position="657"/>
        <end position="680"/>
    </location>
</feature>
<feature type="transmembrane region" description="Helical" evidence="8">
    <location>
        <begin position="604"/>
        <end position="622"/>
    </location>
</feature>
<feature type="transmembrane region" description="Helical" evidence="8">
    <location>
        <begin position="357"/>
        <end position="379"/>
    </location>
</feature>
<feature type="region of interest" description="Disordered" evidence="9">
    <location>
        <begin position="305"/>
        <end position="328"/>
    </location>
</feature>
<evidence type="ECO:0000256" key="3">
    <source>
        <dbReference type="ARBA" id="ARBA00022475"/>
    </source>
</evidence>
<dbReference type="InterPro" id="IPR036058">
    <property type="entry name" value="Kazal_dom_sf"/>
</dbReference>
<dbReference type="CDD" id="cd17403">
    <property type="entry name" value="MFS_SLCO4_OATP4"/>
    <property type="match status" value="1"/>
</dbReference>
<dbReference type="PANTHER" id="PTHR11388:SF100">
    <property type="entry name" value="SOLUTE CARRIER ORGANIC ANION TRANSPORTER FAMILY MEMBER 4A1"/>
    <property type="match status" value="1"/>
</dbReference>
<gene>
    <name evidence="12" type="ORF">GHT06_013293</name>
</gene>
<dbReference type="SUPFAM" id="SSF103473">
    <property type="entry name" value="MFS general substrate transporter"/>
    <property type="match status" value="1"/>
</dbReference>
<feature type="transmembrane region" description="Helical" evidence="8">
    <location>
        <begin position="218"/>
        <end position="237"/>
    </location>
</feature>
<evidence type="ECO:0000256" key="6">
    <source>
        <dbReference type="ARBA" id="ARBA00023136"/>
    </source>
</evidence>
<keyword evidence="3" id="KW-1003">Cell membrane</keyword>
<dbReference type="PROSITE" id="PS51465">
    <property type="entry name" value="KAZAL_2"/>
    <property type="match status" value="1"/>
</dbReference>
<dbReference type="InterPro" id="IPR020846">
    <property type="entry name" value="MFS_dom"/>
</dbReference>
<feature type="transmembrane region" description="Helical" evidence="8">
    <location>
        <begin position="427"/>
        <end position="447"/>
    </location>
</feature>
<dbReference type="Gene3D" id="1.20.1250.20">
    <property type="entry name" value="MFS general substrate transporter like domains"/>
    <property type="match status" value="1"/>
</dbReference>
<organism evidence="12 13">
    <name type="scientific">Daphnia sinensis</name>
    <dbReference type="NCBI Taxonomy" id="1820382"/>
    <lineage>
        <taxon>Eukaryota</taxon>
        <taxon>Metazoa</taxon>
        <taxon>Ecdysozoa</taxon>
        <taxon>Arthropoda</taxon>
        <taxon>Crustacea</taxon>
        <taxon>Branchiopoda</taxon>
        <taxon>Diplostraca</taxon>
        <taxon>Cladocera</taxon>
        <taxon>Anomopoda</taxon>
        <taxon>Daphniidae</taxon>
        <taxon>Daphnia</taxon>
        <taxon>Daphnia similis group</taxon>
    </lineage>
</organism>
<evidence type="ECO:0000256" key="2">
    <source>
        <dbReference type="ARBA" id="ARBA00009657"/>
    </source>
</evidence>
<evidence type="ECO:0000256" key="5">
    <source>
        <dbReference type="ARBA" id="ARBA00022989"/>
    </source>
</evidence>
<feature type="transmembrane region" description="Helical" evidence="8">
    <location>
        <begin position="391"/>
        <end position="415"/>
    </location>
</feature>
<dbReference type="Proteomes" id="UP000820818">
    <property type="component" value="Linkage Group LG3"/>
</dbReference>
<dbReference type="GO" id="GO:0043252">
    <property type="term" value="P:sodium-independent organic anion transport"/>
    <property type="evidence" value="ECO:0007669"/>
    <property type="project" value="TreeGrafter"/>
</dbReference>
<keyword evidence="6 8" id="KW-0472">Membrane</keyword>
<evidence type="ECO:0000259" key="11">
    <source>
        <dbReference type="PROSITE" id="PS51465"/>
    </source>
</evidence>
<feature type="domain" description="Kazal-like" evidence="11">
    <location>
        <begin position="466"/>
        <end position="528"/>
    </location>
</feature>
<comment type="subcellular location">
    <subcellularLocation>
        <location evidence="1 8">Cell membrane</location>
        <topology evidence="1 8">Multi-pass membrane protein</topology>
    </subcellularLocation>
</comment>
<dbReference type="AlphaFoldDB" id="A0AAD5LHD2"/>
<dbReference type="PANTHER" id="PTHR11388">
    <property type="entry name" value="ORGANIC ANION TRANSPORTER"/>
    <property type="match status" value="1"/>
</dbReference>
<feature type="transmembrane region" description="Helical" evidence="8">
    <location>
        <begin position="86"/>
        <end position="105"/>
    </location>
</feature>
<feature type="region of interest" description="Disordered" evidence="9">
    <location>
        <begin position="689"/>
        <end position="708"/>
    </location>
</feature>
<evidence type="ECO:0000256" key="1">
    <source>
        <dbReference type="ARBA" id="ARBA00004651"/>
    </source>
</evidence>
<dbReference type="EMBL" id="WJBH02000003">
    <property type="protein sequence ID" value="KAI9562328.1"/>
    <property type="molecule type" value="Genomic_DNA"/>
</dbReference>
<evidence type="ECO:0000313" key="13">
    <source>
        <dbReference type="Proteomes" id="UP000820818"/>
    </source>
</evidence>
<evidence type="ECO:0000256" key="7">
    <source>
        <dbReference type="ARBA" id="ARBA00023157"/>
    </source>
</evidence>
<keyword evidence="4 8" id="KW-0812">Transmembrane</keyword>
<feature type="transmembrane region" description="Helical" evidence="8">
    <location>
        <begin position="117"/>
        <end position="137"/>
    </location>
</feature>
<dbReference type="Pfam" id="PF07648">
    <property type="entry name" value="Kazal_2"/>
    <property type="match status" value="1"/>
</dbReference>
<dbReference type="SUPFAM" id="SSF100895">
    <property type="entry name" value="Kazal-type serine protease inhibitors"/>
    <property type="match status" value="1"/>
</dbReference>
<evidence type="ECO:0000256" key="8">
    <source>
        <dbReference type="RuleBase" id="RU362056"/>
    </source>
</evidence>
<dbReference type="InterPro" id="IPR002350">
    <property type="entry name" value="Kazal_dom"/>
</dbReference>
<dbReference type="NCBIfam" id="TIGR00805">
    <property type="entry name" value="oat"/>
    <property type="match status" value="1"/>
</dbReference>
<dbReference type="GO" id="GO:0016323">
    <property type="term" value="C:basolateral plasma membrane"/>
    <property type="evidence" value="ECO:0007669"/>
    <property type="project" value="TreeGrafter"/>
</dbReference>
<comment type="caution">
    <text evidence="12">The sequence shown here is derived from an EMBL/GenBank/DDBJ whole genome shotgun (WGS) entry which is preliminary data.</text>
</comment>